<gene>
    <name evidence="10" type="ORF">B9Z44_08995</name>
</gene>
<comment type="subcellular location">
    <subcellularLocation>
        <location evidence="1">Cell inner membrane</location>
    </subcellularLocation>
</comment>
<keyword evidence="5" id="KW-0812">Transmembrane</keyword>
<feature type="domain" description="Type II secretion system protein GspC N-terminal" evidence="9">
    <location>
        <begin position="67"/>
        <end position="136"/>
    </location>
</feature>
<evidence type="ECO:0000256" key="8">
    <source>
        <dbReference type="ARBA" id="ARBA00023136"/>
    </source>
</evidence>
<evidence type="ECO:0000256" key="5">
    <source>
        <dbReference type="ARBA" id="ARBA00022692"/>
    </source>
</evidence>
<evidence type="ECO:0000313" key="11">
    <source>
        <dbReference type="Proteomes" id="UP000251341"/>
    </source>
</evidence>
<evidence type="ECO:0000256" key="4">
    <source>
        <dbReference type="ARBA" id="ARBA00022519"/>
    </source>
</evidence>
<evidence type="ECO:0000256" key="7">
    <source>
        <dbReference type="ARBA" id="ARBA00022989"/>
    </source>
</evidence>
<evidence type="ECO:0000256" key="6">
    <source>
        <dbReference type="ARBA" id="ARBA00022927"/>
    </source>
</evidence>
<evidence type="ECO:0000256" key="3">
    <source>
        <dbReference type="ARBA" id="ARBA00022475"/>
    </source>
</evidence>
<keyword evidence="8" id="KW-0472">Membrane</keyword>
<sequence>MLRYRPSFATVFSTSSRVALPAASLLVWGAVAFSAVTWGLRWSATGAAPSNATSVTQTLPEVDVSAAARSLGAAPVQAAAAPSLASRFQLLGVMAGGPDAGAALIAVDGKPAKPYRVGAAVAEGLLLQSAQGRRVHLGASMDGPQTLALELPAKK</sequence>
<evidence type="ECO:0000259" key="9">
    <source>
        <dbReference type="Pfam" id="PF11356"/>
    </source>
</evidence>
<keyword evidence="4" id="KW-0997">Cell inner membrane</keyword>
<keyword evidence="3" id="KW-1003">Cell membrane</keyword>
<dbReference type="Pfam" id="PF11356">
    <property type="entry name" value="T2SSC"/>
    <property type="match status" value="1"/>
</dbReference>
<keyword evidence="11" id="KW-1185">Reference proteome</keyword>
<dbReference type="EMBL" id="NESP01000001">
    <property type="protein sequence ID" value="PUE59701.1"/>
    <property type="molecule type" value="Genomic_DNA"/>
</dbReference>
<dbReference type="RefSeq" id="WP_108402240.1">
    <property type="nucleotide sequence ID" value="NZ_NESP01000001.1"/>
</dbReference>
<dbReference type="GO" id="GO:0015031">
    <property type="term" value="P:protein transport"/>
    <property type="evidence" value="ECO:0007669"/>
    <property type="project" value="UniProtKB-KW"/>
</dbReference>
<evidence type="ECO:0000256" key="1">
    <source>
        <dbReference type="ARBA" id="ARBA00004533"/>
    </source>
</evidence>
<keyword evidence="7" id="KW-1133">Transmembrane helix</keyword>
<organism evidence="10 11">
    <name type="scientific">Limnohabitans curvus</name>
    <dbReference type="NCBI Taxonomy" id="323423"/>
    <lineage>
        <taxon>Bacteria</taxon>
        <taxon>Pseudomonadati</taxon>
        <taxon>Pseudomonadota</taxon>
        <taxon>Betaproteobacteria</taxon>
        <taxon>Burkholderiales</taxon>
        <taxon>Comamonadaceae</taxon>
        <taxon>Limnohabitans</taxon>
    </lineage>
</organism>
<dbReference type="InterPro" id="IPR024961">
    <property type="entry name" value="T2SS_GspC_N"/>
</dbReference>
<dbReference type="Proteomes" id="UP000251341">
    <property type="component" value="Unassembled WGS sequence"/>
</dbReference>
<evidence type="ECO:0000313" key="10">
    <source>
        <dbReference type="EMBL" id="PUE59701.1"/>
    </source>
</evidence>
<evidence type="ECO:0000256" key="2">
    <source>
        <dbReference type="ARBA" id="ARBA00022448"/>
    </source>
</evidence>
<dbReference type="GO" id="GO:0005886">
    <property type="term" value="C:plasma membrane"/>
    <property type="evidence" value="ECO:0007669"/>
    <property type="project" value="UniProtKB-SubCell"/>
</dbReference>
<protein>
    <recommendedName>
        <fullName evidence="9">Type II secretion system protein GspC N-terminal domain-containing protein</fullName>
    </recommendedName>
</protein>
<proteinExistence type="predicted"/>
<comment type="caution">
    <text evidence="10">The sequence shown here is derived from an EMBL/GenBank/DDBJ whole genome shotgun (WGS) entry which is preliminary data.</text>
</comment>
<keyword evidence="2" id="KW-0813">Transport</keyword>
<accession>A0A315ER28</accession>
<dbReference type="AlphaFoldDB" id="A0A315ER28"/>
<keyword evidence="6" id="KW-0653">Protein transport</keyword>
<name>A0A315ER28_9BURK</name>
<reference evidence="10 11" key="1">
    <citation type="submission" date="2017-04" db="EMBL/GenBank/DDBJ databases">
        <title>Unexpected and diverse lifestyles within the genus Limnohabitans.</title>
        <authorList>
            <person name="Kasalicky V."/>
            <person name="Mehrshad M."/>
            <person name="Andrei S.-A."/>
            <person name="Salcher M."/>
            <person name="Kratochvilova H."/>
            <person name="Simek K."/>
            <person name="Ghai R."/>
        </authorList>
    </citation>
    <scope>NUCLEOTIDE SEQUENCE [LARGE SCALE GENOMIC DNA]</scope>
    <source>
        <strain evidence="10 11">MWH-C5</strain>
    </source>
</reference>